<reference evidence="4" key="1">
    <citation type="submission" date="2024-02" db="UniProtKB">
        <authorList>
            <consortium name="WormBaseParasite"/>
        </authorList>
    </citation>
    <scope>IDENTIFICATION</scope>
</reference>
<evidence type="ECO:0000313" key="3">
    <source>
        <dbReference type="Proteomes" id="UP000887575"/>
    </source>
</evidence>
<evidence type="ECO:0000256" key="1">
    <source>
        <dbReference type="SAM" id="MobiDB-lite"/>
    </source>
</evidence>
<dbReference type="WBParaSite" id="MBELARI_LOCUS20929">
    <property type="protein sequence ID" value="MBELARI_LOCUS20929"/>
    <property type="gene ID" value="MBELARI_LOCUS20929"/>
</dbReference>
<feature type="domain" description="TAR DNA-binding protein 43 N-terminal" evidence="2">
    <location>
        <begin position="45"/>
        <end position="119"/>
    </location>
</feature>
<dbReference type="Pfam" id="PF18694">
    <property type="entry name" value="TDP-43_N"/>
    <property type="match status" value="3"/>
</dbReference>
<dbReference type="CDD" id="cd19609">
    <property type="entry name" value="NTD_TDP-43"/>
    <property type="match status" value="3"/>
</dbReference>
<dbReference type="InterPro" id="IPR041105">
    <property type="entry name" value="TDP-43_N"/>
</dbReference>
<feature type="region of interest" description="Disordered" evidence="1">
    <location>
        <begin position="1"/>
        <end position="42"/>
    </location>
</feature>
<proteinExistence type="predicted"/>
<feature type="domain" description="TAR DNA-binding protein 43 N-terminal" evidence="2">
    <location>
        <begin position="227"/>
        <end position="301"/>
    </location>
</feature>
<sequence>MDLPSAAPDSDDLRTANEFELKDYRGEDVRRKEPKNHEKEEEPIYVAVKDSEDGELFELPCNPDKTLSLTTLSHSFPGATGLKFQNPKTGASRVVIFDPTRSLFMCPADGWENQIFTATYPPPPQSRANKEEEEEPIYVAVKDSEDGELFELPCNPDKTLSLTTLSHSFPGATGLKFQNPKTGASRVVIFDPTRSLFMCPADGWENQIFTATYPPRANKGEDEKQIYVNVKGSQDGKPCGLPCNPDKTLSLITLLQEFPGATGLKFKDPKTAASRVVIFDSTRSLFICPADGWKNQIFTATYPPPPESRVIRIKMMGEGTVAEERKVDLSENVITQNTVKNVFLLPADSVITLRYGDNAGAKWCDLDSTGSSFLLPEGWPTMEFFVDSRSKGPANRASKILNDWEDRVFCIEGRGGAVGSCVLLDNKRILTSAHLSFKRGEWYPIKRPGLEGIFEVRCDFICLHLDFAVLSSEALQDLPMSIDNLGLDSNYFIMGYPNGVEASKPTITRGIIKGLWVDGKHLVGTPGSKRGYSGAPVFDDTGRLAGLLMGGTTGLDVNTNIQECLESSVEQKYAKILGSLVITQLYDSLVENGISDEQS</sequence>
<evidence type="ECO:0000313" key="4">
    <source>
        <dbReference type="WBParaSite" id="MBELARI_LOCUS20929"/>
    </source>
</evidence>
<feature type="compositionally biased region" description="Basic and acidic residues" evidence="1">
    <location>
        <begin position="11"/>
        <end position="42"/>
    </location>
</feature>
<dbReference type="Pfam" id="PF13365">
    <property type="entry name" value="Trypsin_2"/>
    <property type="match status" value="1"/>
</dbReference>
<dbReference type="Gene3D" id="2.40.10.10">
    <property type="entry name" value="Trypsin-like serine proteases"/>
    <property type="match status" value="1"/>
</dbReference>
<organism evidence="3 4">
    <name type="scientific">Mesorhabditis belari</name>
    <dbReference type="NCBI Taxonomy" id="2138241"/>
    <lineage>
        <taxon>Eukaryota</taxon>
        <taxon>Metazoa</taxon>
        <taxon>Ecdysozoa</taxon>
        <taxon>Nematoda</taxon>
        <taxon>Chromadorea</taxon>
        <taxon>Rhabditida</taxon>
        <taxon>Rhabditina</taxon>
        <taxon>Rhabditomorpha</taxon>
        <taxon>Rhabditoidea</taxon>
        <taxon>Rhabditidae</taxon>
        <taxon>Mesorhabditinae</taxon>
        <taxon>Mesorhabditis</taxon>
    </lineage>
</organism>
<dbReference type="Proteomes" id="UP000887575">
    <property type="component" value="Unassembled WGS sequence"/>
</dbReference>
<dbReference type="AlphaFoldDB" id="A0AAF3F5J5"/>
<accession>A0AAF3F5J5</accession>
<keyword evidence="3" id="KW-1185">Reference proteome</keyword>
<dbReference type="InterPro" id="IPR009003">
    <property type="entry name" value="Peptidase_S1_PA"/>
</dbReference>
<protein>
    <recommendedName>
        <fullName evidence="2">TAR DNA-binding protein 43 N-terminal domain-containing protein</fullName>
    </recommendedName>
</protein>
<evidence type="ECO:0000259" key="2">
    <source>
        <dbReference type="Pfam" id="PF18694"/>
    </source>
</evidence>
<dbReference type="InterPro" id="IPR043504">
    <property type="entry name" value="Peptidase_S1_PA_chymotrypsin"/>
</dbReference>
<name>A0AAF3F5J5_9BILA</name>
<feature type="domain" description="TAR DNA-binding protein 43 N-terminal" evidence="2">
    <location>
        <begin position="138"/>
        <end position="212"/>
    </location>
</feature>
<dbReference type="SUPFAM" id="SSF50494">
    <property type="entry name" value="Trypsin-like serine proteases"/>
    <property type="match status" value="1"/>
</dbReference>